<accession>A0ABT4TQ53</accession>
<sequence>MTLTWPMKPLGAMTAAELLAALEQLDAVAPEDEALEAAVRAELMRAMNTERTEHAVGLQA</sequence>
<reference evidence="1" key="1">
    <citation type="submission" date="2023-01" db="EMBL/GenBank/DDBJ databases">
        <title>Draft genome sequence of Nocardiopsis sp. LSu2-4 isolated from halophytes.</title>
        <authorList>
            <person name="Duangmal K."/>
            <person name="Chantavorakit T."/>
        </authorList>
    </citation>
    <scope>NUCLEOTIDE SEQUENCE</scope>
    <source>
        <strain evidence="1">LSu2-4</strain>
    </source>
</reference>
<proteinExistence type="predicted"/>
<dbReference type="Proteomes" id="UP001165685">
    <property type="component" value="Unassembled WGS sequence"/>
</dbReference>
<dbReference type="EMBL" id="JAQFWP010000036">
    <property type="protein sequence ID" value="MDA2806495.1"/>
    <property type="molecule type" value="Genomic_DNA"/>
</dbReference>
<name>A0ABT4TQ53_9ACTN</name>
<organism evidence="1 2">
    <name type="scientific">Nocardiopsis suaedae</name>
    <dbReference type="NCBI Taxonomy" id="3018444"/>
    <lineage>
        <taxon>Bacteria</taxon>
        <taxon>Bacillati</taxon>
        <taxon>Actinomycetota</taxon>
        <taxon>Actinomycetes</taxon>
        <taxon>Streptosporangiales</taxon>
        <taxon>Nocardiopsidaceae</taxon>
        <taxon>Nocardiopsis</taxon>
    </lineage>
</organism>
<dbReference type="RefSeq" id="WP_270679135.1">
    <property type="nucleotide sequence ID" value="NZ_JAQFWP010000036.1"/>
</dbReference>
<keyword evidence="2" id="KW-1185">Reference proteome</keyword>
<protein>
    <submittedName>
        <fullName evidence="1">Uncharacterized protein</fullName>
    </submittedName>
</protein>
<evidence type="ECO:0000313" key="1">
    <source>
        <dbReference type="EMBL" id="MDA2806495.1"/>
    </source>
</evidence>
<evidence type="ECO:0000313" key="2">
    <source>
        <dbReference type="Proteomes" id="UP001165685"/>
    </source>
</evidence>
<gene>
    <name evidence="1" type="ORF">O4U47_18435</name>
</gene>
<comment type="caution">
    <text evidence="1">The sequence shown here is derived from an EMBL/GenBank/DDBJ whole genome shotgun (WGS) entry which is preliminary data.</text>
</comment>